<dbReference type="AlphaFoldDB" id="A0A4D4N7K7"/>
<protein>
    <recommendedName>
        <fullName evidence="3">DNA-binding protein</fullName>
    </recommendedName>
</protein>
<sequence length="85" mass="9663">MASKPVRASLGEVWLTCQICRGDLFRERGVLLNSTGMEFMKLAWADENATGLICWRCGYVHLFVNKDIKLYRRTNSADRGRVGLP</sequence>
<comment type="caution">
    <text evidence="1">The sequence shown here is derived from an EMBL/GenBank/DDBJ whole genome shotgun (WGS) entry which is preliminary data.</text>
</comment>
<proteinExistence type="predicted"/>
<gene>
    <name evidence="1" type="ORF">SAV31267_098850</name>
</gene>
<evidence type="ECO:0008006" key="3">
    <source>
        <dbReference type="Google" id="ProtNLM"/>
    </source>
</evidence>
<evidence type="ECO:0000313" key="1">
    <source>
        <dbReference type="EMBL" id="GDY80400.1"/>
    </source>
</evidence>
<accession>A0A4D4N7K7</accession>
<name>A0A4D4N7K7_STRAX</name>
<dbReference type="Proteomes" id="UP000299211">
    <property type="component" value="Unassembled WGS sequence"/>
</dbReference>
<reference evidence="1 2" key="1">
    <citation type="submission" date="2019-04" db="EMBL/GenBank/DDBJ databases">
        <title>Draft genome sequences of Streptomyces avermitilis ATCC 31267.</title>
        <authorList>
            <person name="Komaki H."/>
            <person name="Tamura T."/>
            <person name="Hosoyama A."/>
        </authorList>
    </citation>
    <scope>NUCLEOTIDE SEQUENCE [LARGE SCALE GENOMIC DNA]</scope>
    <source>
        <strain evidence="1 2">ATCC 31267</strain>
    </source>
</reference>
<evidence type="ECO:0000313" key="2">
    <source>
        <dbReference type="Proteomes" id="UP000299211"/>
    </source>
</evidence>
<dbReference type="EMBL" id="BJHY01000002">
    <property type="protein sequence ID" value="GDY80400.1"/>
    <property type="molecule type" value="Genomic_DNA"/>
</dbReference>
<organism evidence="1 2">
    <name type="scientific">Streptomyces avermitilis</name>
    <dbReference type="NCBI Taxonomy" id="33903"/>
    <lineage>
        <taxon>Bacteria</taxon>
        <taxon>Bacillati</taxon>
        <taxon>Actinomycetota</taxon>
        <taxon>Actinomycetes</taxon>
        <taxon>Kitasatosporales</taxon>
        <taxon>Streptomycetaceae</taxon>
        <taxon>Streptomyces</taxon>
    </lineage>
</organism>